<keyword evidence="2" id="KW-1185">Reference proteome</keyword>
<name>A0A9E7SVG5_9EURY</name>
<dbReference type="RefSeq" id="WP_254159139.1">
    <property type="nucleotide sequence ID" value="NZ_CP100355.1"/>
</dbReference>
<organism evidence="1 2">
    <name type="scientific">Natronosalvus rutilus</name>
    <dbReference type="NCBI Taxonomy" id="2953753"/>
    <lineage>
        <taxon>Archaea</taxon>
        <taxon>Methanobacteriati</taxon>
        <taxon>Methanobacteriota</taxon>
        <taxon>Stenosarchaea group</taxon>
        <taxon>Halobacteria</taxon>
        <taxon>Halobacteriales</taxon>
        <taxon>Natrialbaceae</taxon>
        <taxon>Natronosalvus</taxon>
    </lineage>
</organism>
<evidence type="ECO:0000313" key="2">
    <source>
        <dbReference type="Proteomes" id="UP001056855"/>
    </source>
</evidence>
<accession>A0A9E7SVG5</accession>
<dbReference type="Proteomes" id="UP001056855">
    <property type="component" value="Chromosome"/>
</dbReference>
<dbReference type="GeneID" id="73289206"/>
<sequence length="405" mass="45767">MTWGLADDRTGTTNQHTNVNIEDYNVRGDVLENFDERMWHVTEAVMSVHATLFINGIESCFGLIVEGPSGAGKTTALKPFEGLHSQFYRSDEVTPASFVSHDASRDKDELADDDLIPRIKHKTLLNPEMANWFGGDWGVRKEKMARLVRVMDGTGFTSDSGTHGRRGYQGDYRFNFIGATTPLKQQDWEMMGHTGNRFLFVEMPSRDEEDVYRNIVFGESEYGQKVSEMTQSIQHYLDDLWSDHGGPNSVDWKKTPNENVGEGLMYLSRLVVHARAPMGGECEDPGRITDMMKNIARGHALLYNRRQITIDDLEICGRVALSTVPKKRRDLLRELLQLDLGERLKTRNVIDRLGVAHETATDRMNTLDSLGLAYHDTETVQGGQTNVIELNPEFAWPKGLPFPDS</sequence>
<protein>
    <submittedName>
        <fullName evidence="1">Uncharacterized protein</fullName>
    </submittedName>
</protein>
<gene>
    <name evidence="1" type="ORF">NGM29_04130</name>
</gene>
<reference evidence="1" key="1">
    <citation type="submission" date="2022-06" db="EMBL/GenBank/DDBJ databases">
        <title>Diverse halophilic archaea isolated from saline environments.</title>
        <authorList>
            <person name="Cui H.-L."/>
        </authorList>
    </citation>
    <scope>NUCLEOTIDE SEQUENCE</scope>
    <source>
        <strain evidence="1">WLHS1</strain>
    </source>
</reference>
<dbReference type="SUPFAM" id="SSF52540">
    <property type="entry name" value="P-loop containing nucleoside triphosphate hydrolases"/>
    <property type="match status" value="1"/>
</dbReference>
<evidence type="ECO:0000313" key="1">
    <source>
        <dbReference type="EMBL" id="UTF54475.1"/>
    </source>
</evidence>
<dbReference type="AlphaFoldDB" id="A0A9E7SVG5"/>
<proteinExistence type="predicted"/>
<dbReference type="KEGG" id="sawl:NGM29_04130"/>
<dbReference type="EMBL" id="CP100355">
    <property type="protein sequence ID" value="UTF54475.1"/>
    <property type="molecule type" value="Genomic_DNA"/>
</dbReference>
<dbReference type="InterPro" id="IPR027417">
    <property type="entry name" value="P-loop_NTPase"/>
</dbReference>